<dbReference type="RefSeq" id="WP_186858784.1">
    <property type="nucleotide sequence ID" value="NZ_JACOON010000007.1"/>
</dbReference>
<dbReference type="Proteomes" id="UP000606889">
    <property type="component" value="Unassembled WGS sequence"/>
</dbReference>
<name>A0ABR7EHV6_9FIRM</name>
<feature type="domain" description="Flavodoxin-like" evidence="1">
    <location>
        <begin position="5"/>
        <end position="194"/>
    </location>
</feature>
<proteinExistence type="predicted"/>
<organism evidence="2 3">
    <name type="scientific">Christensenella tenuis</name>
    <dbReference type="NCBI Taxonomy" id="2763033"/>
    <lineage>
        <taxon>Bacteria</taxon>
        <taxon>Bacillati</taxon>
        <taxon>Bacillota</taxon>
        <taxon>Clostridia</taxon>
        <taxon>Christensenellales</taxon>
        <taxon>Christensenellaceae</taxon>
        <taxon>Christensenella</taxon>
    </lineage>
</organism>
<sequence length="194" mass="20964">MGKKAAVIFHSACGNTMLMAKEYVRALEKEGFKADLFRVEDPLFDQTVQAFPLAREMAEEIKAVPVVEHKRLPEYDAIFLGSPTYYGNVSAQAKAFLDSLCDFWLPASLAGTYFGAFATASTSCGGGDLSMIAMHMSAMHMGMVSLSVPATVAHAGMPAYGILHCTGEQSNIRPGNDIFWAIDEYVAYCGKVIG</sequence>
<dbReference type="PANTHER" id="PTHR30546:SF23">
    <property type="entry name" value="FLAVOPROTEIN-LIKE PROTEIN YCP4-RELATED"/>
    <property type="match status" value="1"/>
</dbReference>
<evidence type="ECO:0000313" key="3">
    <source>
        <dbReference type="Proteomes" id="UP000606889"/>
    </source>
</evidence>
<dbReference type="InterPro" id="IPR005025">
    <property type="entry name" value="FMN_Rdtase-like_dom"/>
</dbReference>
<keyword evidence="3" id="KW-1185">Reference proteome</keyword>
<accession>A0ABR7EHV6</accession>
<evidence type="ECO:0000313" key="2">
    <source>
        <dbReference type="EMBL" id="MBC5649346.1"/>
    </source>
</evidence>
<dbReference type="SUPFAM" id="SSF52218">
    <property type="entry name" value="Flavoproteins"/>
    <property type="match status" value="1"/>
</dbReference>
<dbReference type="PANTHER" id="PTHR30546">
    <property type="entry name" value="FLAVODOXIN-RELATED PROTEIN WRBA-RELATED"/>
    <property type="match status" value="1"/>
</dbReference>
<dbReference type="Gene3D" id="3.40.50.360">
    <property type="match status" value="1"/>
</dbReference>
<dbReference type="EMBL" id="JACOON010000007">
    <property type="protein sequence ID" value="MBC5649346.1"/>
    <property type="molecule type" value="Genomic_DNA"/>
</dbReference>
<dbReference type="Pfam" id="PF03358">
    <property type="entry name" value="FMN_red"/>
    <property type="match status" value="1"/>
</dbReference>
<gene>
    <name evidence="2" type="ORF">H8S18_13445</name>
</gene>
<evidence type="ECO:0000259" key="1">
    <source>
        <dbReference type="PROSITE" id="PS50902"/>
    </source>
</evidence>
<dbReference type="InterPro" id="IPR008254">
    <property type="entry name" value="Flavodoxin/NO_synth"/>
</dbReference>
<protein>
    <submittedName>
        <fullName evidence="2">Flavodoxin family protein</fullName>
    </submittedName>
</protein>
<dbReference type="InterPro" id="IPR029039">
    <property type="entry name" value="Flavoprotein-like_sf"/>
</dbReference>
<comment type="caution">
    <text evidence="2">The sequence shown here is derived from an EMBL/GenBank/DDBJ whole genome shotgun (WGS) entry which is preliminary data.</text>
</comment>
<reference evidence="2 3" key="1">
    <citation type="submission" date="2020-08" db="EMBL/GenBank/DDBJ databases">
        <title>Genome public.</title>
        <authorList>
            <person name="Liu C."/>
            <person name="Sun Q."/>
        </authorList>
    </citation>
    <scope>NUCLEOTIDE SEQUENCE [LARGE SCALE GENOMIC DNA]</scope>
    <source>
        <strain evidence="2 3">NSJ-35</strain>
    </source>
</reference>
<dbReference type="PROSITE" id="PS50902">
    <property type="entry name" value="FLAVODOXIN_LIKE"/>
    <property type="match status" value="1"/>
</dbReference>